<dbReference type="Pfam" id="PF02311">
    <property type="entry name" value="AraC_binding"/>
    <property type="match status" value="1"/>
</dbReference>
<dbReference type="PANTHER" id="PTHR43280:SF30">
    <property type="entry name" value="MMSAB OPERON REGULATORY PROTEIN"/>
    <property type="match status" value="1"/>
</dbReference>
<name>A0ABN4J7R4_9ENTE</name>
<protein>
    <recommendedName>
        <fullName evidence="4">HTH araC/xylS-type domain-containing protein</fullName>
    </recommendedName>
</protein>
<keyword evidence="1" id="KW-0805">Transcription regulation</keyword>
<evidence type="ECO:0000256" key="3">
    <source>
        <dbReference type="ARBA" id="ARBA00023163"/>
    </source>
</evidence>
<dbReference type="InterPro" id="IPR009057">
    <property type="entry name" value="Homeodomain-like_sf"/>
</dbReference>
<gene>
    <name evidence="5" type="ORF">ATZ33_09375</name>
</gene>
<dbReference type="RefSeq" id="WP_071877562.1">
    <property type="nucleotide sequence ID" value="NZ_JXLC01000009.1"/>
</dbReference>
<dbReference type="SMART" id="SM00342">
    <property type="entry name" value="HTH_ARAC"/>
    <property type="match status" value="1"/>
</dbReference>
<keyword evidence="3" id="KW-0804">Transcription</keyword>
<dbReference type="InterPro" id="IPR014710">
    <property type="entry name" value="RmlC-like_jellyroll"/>
</dbReference>
<evidence type="ECO:0000256" key="2">
    <source>
        <dbReference type="ARBA" id="ARBA00023125"/>
    </source>
</evidence>
<dbReference type="InterPro" id="IPR018060">
    <property type="entry name" value="HTH_AraC"/>
</dbReference>
<organism evidence="5 6">
    <name type="scientific">Enterococcus silesiacus</name>
    <dbReference type="NCBI Taxonomy" id="332949"/>
    <lineage>
        <taxon>Bacteria</taxon>
        <taxon>Bacillati</taxon>
        <taxon>Bacillota</taxon>
        <taxon>Bacilli</taxon>
        <taxon>Lactobacillales</taxon>
        <taxon>Enterococcaceae</taxon>
        <taxon>Enterococcus</taxon>
    </lineage>
</organism>
<dbReference type="PROSITE" id="PS01124">
    <property type="entry name" value="HTH_ARAC_FAMILY_2"/>
    <property type="match status" value="1"/>
</dbReference>
<accession>A0ABN4J7R4</accession>
<dbReference type="Pfam" id="PF12833">
    <property type="entry name" value="HTH_18"/>
    <property type="match status" value="1"/>
</dbReference>
<dbReference type="Proteomes" id="UP000065511">
    <property type="component" value="Chromosome"/>
</dbReference>
<dbReference type="Gene3D" id="1.10.10.60">
    <property type="entry name" value="Homeodomain-like"/>
    <property type="match status" value="2"/>
</dbReference>
<evidence type="ECO:0000259" key="4">
    <source>
        <dbReference type="PROSITE" id="PS01124"/>
    </source>
</evidence>
<keyword evidence="6" id="KW-1185">Reference proteome</keyword>
<dbReference type="InterPro" id="IPR037923">
    <property type="entry name" value="HTH-like"/>
</dbReference>
<evidence type="ECO:0000256" key="1">
    <source>
        <dbReference type="ARBA" id="ARBA00023015"/>
    </source>
</evidence>
<evidence type="ECO:0000313" key="5">
    <source>
        <dbReference type="EMBL" id="ALS01573.1"/>
    </source>
</evidence>
<dbReference type="PROSITE" id="PS00041">
    <property type="entry name" value="HTH_ARAC_FAMILY_1"/>
    <property type="match status" value="1"/>
</dbReference>
<proteinExistence type="predicted"/>
<dbReference type="InterPro" id="IPR020449">
    <property type="entry name" value="Tscrpt_reg_AraC-type_HTH"/>
</dbReference>
<dbReference type="PANTHER" id="PTHR43280">
    <property type="entry name" value="ARAC-FAMILY TRANSCRIPTIONAL REGULATOR"/>
    <property type="match status" value="1"/>
</dbReference>
<dbReference type="Gene3D" id="2.60.120.10">
    <property type="entry name" value="Jelly Rolls"/>
    <property type="match status" value="1"/>
</dbReference>
<dbReference type="InterPro" id="IPR003313">
    <property type="entry name" value="AraC-bd"/>
</dbReference>
<dbReference type="SUPFAM" id="SSF46689">
    <property type="entry name" value="Homeodomain-like"/>
    <property type="match status" value="1"/>
</dbReference>
<dbReference type="SUPFAM" id="SSF51215">
    <property type="entry name" value="Regulatory protein AraC"/>
    <property type="match status" value="1"/>
</dbReference>
<keyword evidence="2" id="KW-0238">DNA-binding</keyword>
<dbReference type="EMBL" id="CP013614">
    <property type="protein sequence ID" value="ALS01573.1"/>
    <property type="molecule type" value="Genomic_DNA"/>
</dbReference>
<dbReference type="PRINTS" id="PR00032">
    <property type="entry name" value="HTHARAC"/>
</dbReference>
<reference evidence="5 6" key="1">
    <citation type="submission" date="2015-12" db="EMBL/GenBank/DDBJ databases">
        <authorList>
            <person name="Lauer A."/>
            <person name="Humrighouse B."/>
            <person name="Loparev V."/>
            <person name="Shewmaker P.L."/>
            <person name="Whitney A.M."/>
            <person name="McLaughlin R.W."/>
        </authorList>
    </citation>
    <scope>NUCLEOTIDE SEQUENCE [LARGE SCALE GENOMIC DNA]</scope>
    <source>
        <strain evidence="5 6">LMG 23085</strain>
    </source>
</reference>
<dbReference type="InterPro" id="IPR018062">
    <property type="entry name" value="HTH_AraC-typ_CS"/>
</dbReference>
<sequence length="280" mass="32524">MVGEQRNYRDIFVKEQFFSDFYFFNVGHELCESSHHHGPTMREEHVIHYIVSGCGTYDVNGIKYRLGKGDFFIIKPNEMTFYQADDEKPWEYYWFGFSGSMVKELLYSNGIGLTDYVGKVEKTDGIKTLFEQIIASNMFDDREKLANQARFLTLLSRFKLQEKTIHSSILESRKQKYSQSFLLYIKNNYYREELSIREISHSMSLNSSYLSQVIKDEIGCSPMGYLKEFRLQKASILLETTDLPITEVALAVGYKSSQSFSRAFKDQFGCSPSNFSGQRS</sequence>
<dbReference type="CDD" id="cd06986">
    <property type="entry name" value="cupin_MmsR-like_N"/>
    <property type="match status" value="1"/>
</dbReference>
<evidence type="ECO:0000313" key="6">
    <source>
        <dbReference type="Proteomes" id="UP000065511"/>
    </source>
</evidence>
<feature type="domain" description="HTH araC/xylS-type" evidence="4">
    <location>
        <begin position="179"/>
        <end position="278"/>
    </location>
</feature>